<evidence type="ECO:0000259" key="3">
    <source>
        <dbReference type="Pfam" id="PF22939"/>
    </source>
</evidence>
<feature type="domain" description="GPI inositol-deacylase winged helix" evidence="3">
    <location>
        <begin position="459"/>
        <end position="532"/>
    </location>
</feature>
<accession>A0A6A5ZN02</accession>
<evidence type="ECO:0000259" key="4">
    <source>
        <dbReference type="Pfam" id="PF24883"/>
    </source>
</evidence>
<keyword evidence="6" id="KW-1185">Reference proteome</keyword>
<gene>
    <name evidence="5" type="ORF">BDV96DRAFT_275568</name>
</gene>
<keyword evidence="1" id="KW-0677">Repeat</keyword>
<dbReference type="InterPro" id="IPR056884">
    <property type="entry name" value="NPHP3-like_N"/>
</dbReference>
<dbReference type="InterPro" id="IPR054471">
    <property type="entry name" value="GPIID_WHD"/>
</dbReference>
<feature type="coiled-coil region" evidence="2">
    <location>
        <begin position="73"/>
        <end position="100"/>
    </location>
</feature>
<keyword evidence="2" id="KW-0175">Coiled coil</keyword>
<dbReference type="PANTHER" id="PTHR10039:SF15">
    <property type="entry name" value="NACHT DOMAIN-CONTAINING PROTEIN"/>
    <property type="match status" value="1"/>
</dbReference>
<dbReference type="Proteomes" id="UP000799770">
    <property type="component" value="Unassembled WGS sequence"/>
</dbReference>
<reference evidence="5" key="1">
    <citation type="journal article" date="2020" name="Stud. Mycol.">
        <title>101 Dothideomycetes genomes: a test case for predicting lifestyles and emergence of pathogens.</title>
        <authorList>
            <person name="Haridas S."/>
            <person name="Albert R."/>
            <person name="Binder M."/>
            <person name="Bloem J."/>
            <person name="Labutti K."/>
            <person name="Salamov A."/>
            <person name="Andreopoulos B."/>
            <person name="Baker S."/>
            <person name="Barry K."/>
            <person name="Bills G."/>
            <person name="Bluhm B."/>
            <person name="Cannon C."/>
            <person name="Castanera R."/>
            <person name="Culley D."/>
            <person name="Daum C."/>
            <person name="Ezra D."/>
            <person name="Gonzalez J."/>
            <person name="Henrissat B."/>
            <person name="Kuo A."/>
            <person name="Liang C."/>
            <person name="Lipzen A."/>
            <person name="Lutzoni F."/>
            <person name="Magnuson J."/>
            <person name="Mondo S."/>
            <person name="Nolan M."/>
            <person name="Ohm R."/>
            <person name="Pangilinan J."/>
            <person name="Park H.-J."/>
            <person name="Ramirez L."/>
            <person name="Alfaro M."/>
            <person name="Sun H."/>
            <person name="Tritt A."/>
            <person name="Yoshinaga Y."/>
            <person name="Zwiers L.-H."/>
            <person name="Turgeon B."/>
            <person name="Goodwin S."/>
            <person name="Spatafora J."/>
            <person name="Crous P."/>
            <person name="Grigoriev I."/>
        </authorList>
    </citation>
    <scope>NUCLEOTIDE SEQUENCE</scope>
    <source>
        <strain evidence="5">CBS 627.86</strain>
    </source>
</reference>
<dbReference type="InterPro" id="IPR027417">
    <property type="entry name" value="P-loop_NTPase"/>
</dbReference>
<evidence type="ECO:0000313" key="5">
    <source>
        <dbReference type="EMBL" id="KAF2120779.1"/>
    </source>
</evidence>
<evidence type="ECO:0000256" key="2">
    <source>
        <dbReference type="SAM" id="Coils"/>
    </source>
</evidence>
<organism evidence="5 6">
    <name type="scientific">Lophiotrema nucula</name>
    <dbReference type="NCBI Taxonomy" id="690887"/>
    <lineage>
        <taxon>Eukaryota</taxon>
        <taxon>Fungi</taxon>
        <taxon>Dikarya</taxon>
        <taxon>Ascomycota</taxon>
        <taxon>Pezizomycotina</taxon>
        <taxon>Dothideomycetes</taxon>
        <taxon>Pleosporomycetidae</taxon>
        <taxon>Pleosporales</taxon>
        <taxon>Lophiotremataceae</taxon>
        <taxon>Lophiotrema</taxon>
    </lineage>
</organism>
<evidence type="ECO:0008006" key="7">
    <source>
        <dbReference type="Google" id="ProtNLM"/>
    </source>
</evidence>
<evidence type="ECO:0000256" key="1">
    <source>
        <dbReference type="ARBA" id="ARBA00022737"/>
    </source>
</evidence>
<sequence>MEFCFEACTLLSNKSGLRHKSRLIWRISWQPFDAWFGCTLDRLQRHFEIFDTEIALVQVQLGVAQLDIGKEQRDRLDLLYEQLEEYIKTMQQQSERLDKVRVHQEERLKGEQIRTLKTWINAPQWEELHHAALTRTMPDSTEWLFSEATYADWITSVNQAWETSEPIDHGTLILQAKPGYGKTHLCSSVIERLSLGSATDAWVSYYYFNRAKPWTTDNVAAFRAILTQLFHNHRNDLELIDAGSLMMYNDLSGQATASKEEVLALLNWCLRRHPQGYIVIDALDESVDSLDFWTCLEVVLAASEAVDYRGSAYSSSNPHPQRSSLTTMTGAPRVVVFSRPDLSISNSVRQRCRIFQPHSRPLEILESYIGAMLQQLVSDDLLGTEADIDGLARIAAKHSGNMFLWVRLLEEYLTSDGLSIQERLDALDNLVFLEGLDNLYTTILNRIQKLSPKQTFEKVQRAFQWVDTAVRPLYVNELREAICLPTDGPLKNAHVPNFRKAIQKISGALLEITTDDCVCFIHTSVGDFLHQNRCSLLGTDVLDVLPVLASQQTKQYVAACLVSYITRCVTSEPLSGSSQVTPNYQLQCTRFPLLHYVVSFWPFHVGSVLRDCTYERLTTSQMNTGFHIPPQCYQLLQQVRDFVFDKKAVMVWVEASWLCQVDPNNAFNKLLDAVAQRELQRHIFHGVPAAEEASMKNLLKDIKDLAYDLARLSNEWSHVLSKTPNEIWEPSIQSQCRSRFWLDTSVACAERVVSTYESTLRTISLESKVSSDATEIGLLSLIVPNASWDKEEHIWRTFSGVKGAHTTLWHVCFEVWDLACKQPKFRFTMKIQPRERCGLPNSARDGKDLSVFYLDVPFTISHDLRKIVVMYDLAIIRLTNPSVQSENAHGCKIDHVFIEPRALHDFGYEIQNGWLQGVMFDQHNRFLLFHHSFSGLCVFKFLDTTGRPEHLTATRNVSLRKYERDLASVACFHPFLPLLLLVTDSNMMLWDFSSRRSGFHAIKKFRKLPTGINFSTCGNYVQEHFHDSMEIIDVRSLIRRVAKLPLVDTNVEYLTSSAPDNFHTPEREQSGKIKQYSHVSEPRVQLPNVITFSKNAGAGQASVSLIRQFTKRARYCLLNCMRTVLSSQKNLSDCHGPSISQRLSLYHALTWTNNQFASSLTSNREPGFASIWQI</sequence>
<dbReference type="EMBL" id="ML977313">
    <property type="protein sequence ID" value="KAF2120779.1"/>
    <property type="molecule type" value="Genomic_DNA"/>
</dbReference>
<dbReference type="AlphaFoldDB" id="A0A6A5ZN02"/>
<evidence type="ECO:0000313" key="6">
    <source>
        <dbReference type="Proteomes" id="UP000799770"/>
    </source>
</evidence>
<feature type="domain" description="Nephrocystin 3-like N-terminal" evidence="4">
    <location>
        <begin position="140"/>
        <end position="299"/>
    </location>
</feature>
<dbReference type="PANTHER" id="PTHR10039">
    <property type="entry name" value="AMELOGENIN"/>
    <property type="match status" value="1"/>
</dbReference>
<dbReference type="Pfam" id="PF24883">
    <property type="entry name" value="NPHP3_N"/>
    <property type="match status" value="1"/>
</dbReference>
<dbReference type="OrthoDB" id="5389400at2759"/>
<dbReference type="SUPFAM" id="SSF52540">
    <property type="entry name" value="P-loop containing nucleoside triphosphate hydrolases"/>
    <property type="match status" value="1"/>
</dbReference>
<dbReference type="Pfam" id="PF22939">
    <property type="entry name" value="WHD_GPIID"/>
    <property type="match status" value="1"/>
</dbReference>
<dbReference type="Gene3D" id="3.40.50.300">
    <property type="entry name" value="P-loop containing nucleotide triphosphate hydrolases"/>
    <property type="match status" value="1"/>
</dbReference>
<protein>
    <recommendedName>
        <fullName evidence="7">NACHT domain-containing protein</fullName>
    </recommendedName>
</protein>
<name>A0A6A5ZN02_9PLEO</name>
<proteinExistence type="predicted"/>